<keyword evidence="2" id="KW-1185">Reference proteome</keyword>
<evidence type="ECO:0000313" key="2">
    <source>
        <dbReference type="Proteomes" id="UP001055072"/>
    </source>
</evidence>
<sequence>MRREQAFYDDAKLFIVHFVELAQTTLCRACRINPTLKHPFHISQCPRKADTLLEAYMSLVQAVRNYEYKFVEPDYRSRLTVVFRTVEHIPNKPPPVPIASSSHVLPAPITVTQYSPPPSIRSPSTPKVASQFTYTGMSPSVSSLSTPLYGNTFGNMVPRPIQSAGLISAVPSSLPPHGGTV</sequence>
<name>A0ACB8U9Y6_9APHY</name>
<proteinExistence type="predicted"/>
<evidence type="ECO:0000313" key="1">
    <source>
        <dbReference type="EMBL" id="KAI0091138.1"/>
    </source>
</evidence>
<dbReference type="Proteomes" id="UP001055072">
    <property type="component" value="Unassembled WGS sequence"/>
</dbReference>
<protein>
    <submittedName>
        <fullName evidence="1">Uncharacterized protein</fullName>
    </submittedName>
</protein>
<organism evidence="1 2">
    <name type="scientific">Irpex rosettiformis</name>
    <dbReference type="NCBI Taxonomy" id="378272"/>
    <lineage>
        <taxon>Eukaryota</taxon>
        <taxon>Fungi</taxon>
        <taxon>Dikarya</taxon>
        <taxon>Basidiomycota</taxon>
        <taxon>Agaricomycotina</taxon>
        <taxon>Agaricomycetes</taxon>
        <taxon>Polyporales</taxon>
        <taxon>Irpicaceae</taxon>
        <taxon>Irpex</taxon>
    </lineage>
</organism>
<gene>
    <name evidence="1" type="ORF">BDY19DRAFT_685155</name>
</gene>
<dbReference type="EMBL" id="MU274906">
    <property type="protein sequence ID" value="KAI0091138.1"/>
    <property type="molecule type" value="Genomic_DNA"/>
</dbReference>
<reference evidence="1" key="1">
    <citation type="journal article" date="2021" name="Environ. Microbiol.">
        <title>Gene family expansions and transcriptome signatures uncover fungal adaptations to wood decay.</title>
        <authorList>
            <person name="Hage H."/>
            <person name="Miyauchi S."/>
            <person name="Viragh M."/>
            <person name="Drula E."/>
            <person name="Min B."/>
            <person name="Chaduli D."/>
            <person name="Navarro D."/>
            <person name="Favel A."/>
            <person name="Norest M."/>
            <person name="Lesage-Meessen L."/>
            <person name="Balint B."/>
            <person name="Merenyi Z."/>
            <person name="de Eugenio L."/>
            <person name="Morin E."/>
            <person name="Martinez A.T."/>
            <person name="Baldrian P."/>
            <person name="Stursova M."/>
            <person name="Martinez M.J."/>
            <person name="Novotny C."/>
            <person name="Magnuson J.K."/>
            <person name="Spatafora J.W."/>
            <person name="Maurice S."/>
            <person name="Pangilinan J."/>
            <person name="Andreopoulos W."/>
            <person name="LaButti K."/>
            <person name="Hundley H."/>
            <person name="Na H."/>
            <person name="Kuo A."/>
            <person name="Barry K."/>
            <person name="Lipzen A."/>
            <person name="Henrissat B."/>
            <person name="Riley R."/>
            <person name="Ahrendt S."/>
            <person name="Nagy L.G."/>
            <person name="Grigoriev I.V."/>
            <person name="Martin F."/>
            <person name="Rosso M.N."/>
        </authorList>
    </citation>
    <scope>NUCLEOTIDE SEQUENCE</scope>
    <source>
        <strain evidence="1">CBS 384.51</strain>
    </source>
</reference>
<comment type="caution">
    <text evidence="1">The sequence shown here is derived from an EMBL/GenBank/DDBJ whole genome shotgun (WGS) entry which is preliminary data.</text>
</comment>
<accession>A0ACB8U9Y6</accession>